<protein>
    <submittedName>
        <fullName evidence="3">AAA protein</fullName>
    </submittedName>
</protein>
<feature type="region of interest" description="Disordered" evidence="1">
    <location>
        <begin position="44"/>
        <end position="64"/>
    </location>
</feature>
<dbReference type="GO" id="GO:0061860">
    <property type="term" value="F:DNA clamp unloader activity"/>
    <property type="evidence" value="ECO:0007669"/>
    <property type="project" value="TreeGrafter"/>
</dbReference>
<dbReference type="Proteomes" id="UP000051574">
    <property type="component" value="Unassembled WGS sequence"/>
</dbReference>
<dbReference type="PANTHER" id="PTHR23389">
    <property type="entry name" value="CHROMOSOME TRANSMISSION FIDELITY FACTOR 18"/>
    <property type="match status" value="1"/>
</dbReference>
<evidence type="ECO:0000256" key="1">
    <source>
        <dbReference type="SAM" id="MobiDB-lite"/>
    </source>
</evidence>
<gene>
    <name evidence="3" type="ORF">AMK59_8037</name>
</gene>
<dbReference type="GO" id="GO:0003677">
    <property type="term" value="F:DNA binding"/>
    <property type="evidence" value="ECO:0007669"/>
    <property type="project" value="TreeGrafter"/>
</dbReference>
<dbReference type="InterPro" id="IPR003959">
    <property type="entry name" value="ATPase_AAA_core"/>
</dbReference>
<dbReference type="InterPro" id="IPR003593">
    <property type="entry name" value="AAA+_ATPase"/>
</dbReference>
<dbReference type="InterPro" id="IPR027417">
    <property type="entry name" value="P-loop_NTPase"/>
</dbReference>
<dbReference type="OrthoDB" id="9996895at2759"/>
<feature type="domain" description="AAA+ ATPase" evidence="2">
    <location>
        <begin position="363"/>
        <end position="515"/>
    </location>
</feature>
<dbReference type="GO" id="GO:0005524">
    <property type="term" value="F:ATP binding"/>
    <property type="evidence" value="ECO:0007669"/>
    <property type="project" value="InterPro"/>
</dbReference>
<comment type="caution">
    <text evidence="3">The sequence shown here is derived from an EMBL/GenBank/DDBJ whole genome shotgun (WGS) entry which is preliminary data.</text>
</comment>
<evidence type="ECO:0000259" key="2">
    <source>
        <dbReference type="SMART" id="SM00382"/>
    </source>
</evidence>
<feature type="non-terminal residue" evidence="3">
    <location>
        <position position="1"/>
    </location>
</feature>
<sequence length="828" mass="94549">REKNKCKKIKIKHSKDINGRNDDSKTMLLLNSTNSTKNCKSIEDPTPKLNRAKNVTSKSKKPYRNLTKNTKPLIVDVDENSSDSVLFVQSDSEVSVRRQLQRSTRCKNNSILTYIVGSDLEDYNDEARKQFLLSGIPEALKKNIQKQQSFENIEPNYFPKVSHIQQKHIIENGIDYWNLPIVKLNTVDLAISLPKIETLKKGALNNVDDGTNNQHPVYTVDKPQNLKPILLEIKKNNPGYPVFKSFRLLMRKAGKLQTPVAELQKMQTKNLRGRKSKKQKTEKILDHQIADNNPITTMMWSEKYKANTSDDLIGNHASTLELRKWLQSWATISESGSTNLKYRDSSSPEFDCDSQSRDSTMYPSNAVIVHGPHGTGKTMTIYALCNDLGINVLELNASSKRTGKRLMQELQEATQSHQVRKNENLDLNDLFKRASNKKHVNTRQSKDRSIKNPKMCLLLVEDIDIVFEQDDGFLNGLIQLLLTSKRPIILVANDISSPNLQKIISQYSIIEFLSLTPKVMTVWLQILCLIEGCFINKESLSELLDWNKGDVRKTLLQLQFWVETGGGSFVTIPLNESEECKVNFEDEFPNDDSHLFILDETCDDDTGAFATHSNCISTFIDHSQVSLDKIWRNLYKQSRLKGNAPAFPSTVPILEHDATVKTIELEQFHEHFDTLSLIDKSHVSCGKVENSLSVKNSLLEVKDSIELSEVYVGCNYRKDFIEEWSQTLLSHCTNLYSNQSILDMGLPSAEDKRWEKKQRTCKSKFVEAAPLSCFVDKRLFALDYYPTLRTISRSEKGRFANTHKRKNRFFNYLRVLGLHVNDSVVNTA</sequence>
<dbReference type="AlphaFoldDB" id="A0A0T6AV79"/>
<feature type="non-terminal residue" evidence="3">
    <location>
        <position position="828"/>
    </location>
</feature>
<proteinExistence type="predicted"/>
<dbReference type="GO" id="GO:0005634">
    <property type="term" value="C:nucleus"/>
    <property type="evidence" value="ECO:0007669"/>
    <property type="project" value="TreeGrafter"/>
</dbReference>
<accession>A0A0T6AV79</accession>
<dbReference type="PANTHER" id="PTHR23389:SF21">
    <property type="entry name" value="ATPASE FAMILY AAA DOMAIN-CONTAINING PROTEIN 5"/>
    <property type="match status" value="1"/>
</dbReference>
<dbReference type="EMBL" id="LJIG01022737">
    <property type="protein sequence ID" value="KRT78977.1"/>
    <property type="molecule type" value="Genomic_DNA"/>
</dbReference>
<dbReference type="SMART" id="SM00382">
    <property type="entry name" value="AAA"/>
    <property type="match status" value="1"/>
</dbReference>
<reference evidence="3 4" key="1">
    <citation type="submission" date="2015-09" db="EMBL/GenBank/DDBJ databases">
        <title>Draft genome of the scarab beetle Oryctes borbonicus.</title>
        <authorList>
            <person name="Meyer J.M."/>
            <person name="Markov G.V."/>
            <person name="Baskaran P."/>
            <person name="Herrmann M."/>
            <person name="Sommer R.J."/>
            <person name="Roedelsperger C."/>
        </authorList>
    </citation>
    <scope>NUCLEOTIDE SEQUENCE [LARGE SCALE GENOMIC DNA]</scope>
    <source>
        <strain evidence="3">OB123</strain>
        <tissue evidence="3">Whole animal</tissue>
    </source>
</reference>
<keyword evidence="4" id="KW-1185">Reference proteome</keyword>
<evidence type="ECO:0000313" key="4">
    <source>
        <dbReference type="Proteomes" id="UP000051574"/>
    </source>
</evidence>
<evidence type="ECO:0000313" key="3">
    <source>
        <dbReference type="EMBL" id="KRT78977.1"/>
    </source>
</evidence>
<organism evidence="3 4">
    <name type="scientific">Oryctes borbonicus</name>
    <dbReference type="NCBI Taxonomy" id="1629725"/>
    <lineage>
        <taxon>Eukaryota</taxon>
        <taxon>Metazoa</taxon>
        <taxon>Ecdysozoa</taxon>
        <taxon>Arthropoda</taxon>
        <taxon>Hexapoda</taxon>
        <taxon>Insecta</taxon>
        <taxon>Pterygota</taxon>
        <taxon>Neoptera</taxon>
        <taxon>Endopterygota</taxon>
        <taxon>Coleoptera</taxon>
        <taxon>Polyphaga</taxon>
        <taxon>Scarabaeiformia</taxon>
        <taxon>Scarabaeidae</taxon>
        <taxon>Dynastinae</taxon>
        <taxon>Oryctes</taxon>
    </lineage>
</organism>
<dbReference type="Pfam" id="PF00004">
    <property type="entry name" value="AAA"/>
    <property type="match status" value="1"/>
</dbReference>
<name>A0A0T6AV79_9SCAR</name>
<dbReference type="GO" id="GO:0016887">
    <property type="term" value="F:ATP hydrolysis activity"/>
    <property type="evidence" value="ECO:0007669"/>
    <property type="project" value="InterPro"/>
</dbReference>
<dbReference type="Gene3D" id="3.40.50.300">
    <property type="entry name" value="P-loop containing nucleotide triphosphate hydrolases"/>
    <property type="match status" value="1"/>
</dbReference>
<dbReference type="SUPFAM" id="SSF52540">
    <property type="entry name" value="P-loop containing nucleoside triphosphate hydrolases"/>
    <property type="match status" value="1"/>
</dbReference>